<dbReference type="EMBL" id="BAABUJ010000029">
    <property type="protein sequence ID" value="GAA5803554.1"/>
    <property type="molecule type" value="Genomic_DNA"/>
</dbReference>
<dbReference type="PANTHER" id="PTHR28243:SF1">
    <property type="entry name" value="PYRIDOXAMINE 5'-PHOSPHATE OXIDASE ALR4036 FAMILY FMN-BINDING DOMAIN-CONTAINING PROTEIN"/>
    <property type="match status" value="1"/>
</dbReference>
<keyword evidence="2" id="KW-1185">Reference proteome</keyword>
<name>A0ABP9Y9B5_9FUNG</name>
<accession>A0ABP9Y9B5</accession>
<comment type="caution">
    <text evidence="1">The sequence shown here is derived from an EMBL/GenBank/DDBJ whole genome shotgun (WGS) entry which is preliminary data.</text>
</comment>
<proteinExistence type="predicted"/>
<gene>
    <name evidence="1" type="ORF">HPULCUR_009036</name>
</gene>
<dbReference type="Proteomes" id="UP001476247">
    <property type="component" value="Unassembled WGS sequence"/>
</dbReference>
<dbReference type="SUPFAM" id="SSF50475">
    <property type="entry name" value="FMN-binding split barrel"/>
    <property type="match status" value="1"/>
</dbReference>
<reference evidence="1 2" key="1">
    <citation type="submission" date="2024-04" db="EMBL/GenBank/DDBJ databases">
        <title>genome sequences of Mucor flavus KT1a and Helicostylum pulchrum KT1b strains isolation_sourced from the surface of a dry-aged beef.</title>
        <authorList>
            <person name="Toyotome T."/>
            <person name="Hosono M."/>
            <person name="Torimaru M."/>
            <person name="Fukuda K."/>
            <person name="Mikami N."/>
        </authorList>
    </citation>
    <scope>NUCLEOTIDE SEQUENCE [LARGE SCALE GENOMIC DNA]</scope>
    <source>
        <strain evidence="1 2">KT1b</strain>
    </source>
</reference>
<sequence length="209" mass="24509">MSLPSSPRIQKRSIYLPMCNMKRSGDISMHCLSFHGFLKDDNRFFKFIVAMNDHILMGDIKSNPNAKINWSMPNTKEYYNFKGKFYIASAPIQVTRFPPPKIMDDDGTAQEYWEEQRIQQWQELDEKTRAVFTWPSRAEVPKANNIAFSCQSLNDDSSIIHDIAMDNFCMLVYKVTDVEYFDYSCYPPKRLIYTYTLKSNSWDIQTSNP</sequence>
<protein>
    <submittedName>
        <fullName evidence="1">Uncharacterized protein</fullName>
    </submittedName>
</protein>
<dbReference type="PANTHER" id="PTHR28243">
    <property type="entry name" value="AGL049CP"/>
    <property type="match status" value="1"/>
</dbReference>
<evidence type="ECO:0000313" key="1">
    <source>
        <dbReference type="EMBL" id="GAA5803554.1"/>
    </source>
</evidence>
<evidence type="ECO:0000313" key="2">
    <source>
        <dbReference type="Proteomes" id="UP001476247"/>
    </source>
</evidence>
<dbReference type="InterPro" id="IPR012349">
    <property type="entry name" value="Split_barrel_FMN-bd"/>
</dbReference>
<dbReference type="Gene3D" id="2.30.110.10">
    <property type="entry name" value="Electron Transport, Fmn-binding Protein, Chain A"/>
    <property type="match status" value="1"/>
</dbReference>
<organism evidence="1 2">
    <name type="scientific">Helicostylum pulchrum</name>
    <dbReference type="NCBI Taxonomy" id="562976"/>
    <lineage>
        <taxon>Eukaryota</taxon>
        <taxon>Fungi</taxon>
        <taxon>Fungi incertae sedis</taxon>
        <taxon>Mucoromycota</taxon>
        <taxon>Mucoromycotina</taxon>
        <taxon>Mucoromycetes</taxon>
        <taxon>Mucorales</taxon>
        <taxon>Mucorineae</taxon>
        <taxon>Mucoraceae</taxon>
        <taxon>Helicostylum</taxon>
    </lineage>
</organism>